<reference evidence="2 3" key="1">
    <citation type="journal article" date="2019" name="Int. J. Syst. Evol. Microbiol.">
        <title>The Global Catalogue of Microorganisms (GCM) 10K type strain sequencing project: providing services to taxonomists for standard genome sequencing and annotation.</title>
        <authorList>
            <consortium name="The Broad Institute Genomics Platform"/>
            <consortium name="The Broad Institute Genome Sequencing Center for Infectious Disease"/>
            <person name="Wu L."/>
            <person name="Ma J."/>
        </authorList>
    </citation>
    <scope>NUCLEOTIDE SEQUENCE [LARGE SCALE GENOMIC DNA]</scope>
    <source>
        <strain evidence="2 3">JCM 15089</strain>
    </source>
</reference>
<sequence>MQISASNLLAAQSQTTVRRQAPAPAFEPIAFKEAPAASVVQDTAKKAAPTPAANVDFTPPTSPATGYTRPGTHIDIKI</sequence>
<proteinExistence type="predicted"/>
<gene>
    <name evidence="2" type="ORF">GCM10008942_27000</name>
</gene>
<dbReference type="Proteomes" id="UP001499951">
    <property type="component" value="Unassembled WGS sequence"/>
</dbReference>
<protein>
    <submittedName>
        <fullName evidence="2">Uncharacterized protein</fullName>
    </submittedName>
</protein>
<accession>A0ABN1EX08</accession>
<keyword evidence="3" id="KW-1185">Reference proteome</keyword>
<organism evidence="2 3">
    <name type="scientific">Rhizomicrobium electricum</name>
    <dbReference type="NCBI Taxonomy" id="480070"/>
    <lineage>
        <taxon>Bacteria</taxon>
        <taxon>Pseudomonadati</taxon>
        <taxon>Pseudomonadota</taxon>
        <taxon>Alphaproteobacteria</taxon>
        <taxon>Micropepsales</taxon>
        <taxon>Micropepsaceae</taxon>
        <taxon>Rhizomicrobium</taxon>
    </lineage>
</organism>
<feature type="region of interest" description="Disordered" evidence="1">
    <location>
        <begin position="1"/>
        <end position="21"/>
    </location>
</feature>
<evidence type="ECO:0000313" key="3">
    <source>
        <dbReference type="Proteomes" id="UP001499951"/>
    </source>
</evidence>
<dbReference type="RefSeq" id="WP_166936390.1">
    <property type="nucleotide sequence ID" value="NZ_BAAADD010000007.1"/>
</dbReference>
<feature type="region of interest" description="Disordered" evidence="1">
    <location>
        <begin position="37"/>
        <end position="78"/>
    </location>
</feature>
<dbReference type="EMBL" id="BAAADD010000007">
    <property type="protein sequence ID" value="GAA0576734.1"/>
    <property type="molecule type" value="Genomic_DNA"/>
</dbReference>
<evidence type="ECO:0000313" key="2">
    <source>
        <dbReference type="EMBL" id="GAA0576734.1"/>
    </source>
</evidence>
<name>A0ABN1EX08_9PROT</name>
<evidence type="ECO:0000256" key="1">
    <source>
        <dbReference type="SAM" id="MobiDB-lite"/>
    </source>
</evidence>
<feature type="compositionally biased region" description="Polar residues" evidence="1">
    <location>
        <begin position="1"/>
        <end position="18"/>
    </location>
</feature>
<comment type="caution">
    <text evidence="2">The sequence shown here is derived from an EMBL/GenBank/DDBJ whole genome shotgun (WGS) entry which is preliminary data.</text>
</comment>